<dbReference type="Proteomes" id="UP000326202">
    <property type="component" value="Chromosome"/>
</dbReference>
<protein>
    <recommendedName>
        <fullName evidence="3">PLAT domain-containing protein</fullName>
    </recommendedName>
</protein>
<dbReference type="EMBL" id="CP042906">
    <property type="protein sequence ID" value="QEX18504.1"/>
    <property type="molecule type" value="Genomic_DNA"/>
</dbReference>
<proteinExistence type="predicted"/>
<sequence>MDIHNDIKVSRAISPAAAVTDNTAFVSEILDTANFAANELLIATGSLADAGATFTVLLEESAADDMSGANSVADADLIGTEAAASFDQDDDDSTFKLGYRGNKRYIRATITPAGNAGNAFIAAMWVQMNGRTAPQA</sequence>
<organism evidence="1 2">
    <name type="scientific">Hypericibacter terrae</name>
    <dbReference type="NCBI Taxonomy" id="2602015"/>
    <lineage>
        <taxon>Bacteria</taxon>
        <taxon>Pseudomonadati</taxon>
        <taxon>Pseudomonadota</taxon>
        <taxon>Alphaproteobacteria</taxon>
        <taxon>Rhodospirillales</taxon>
        <taxon>Dongiaceae</taxon>
        <taxon>Hypericibacter</taxon>
    </lineage>
</organism>
<evidence type="ECO:0000313" key="2">
    <source>
        <dbReference type="Proteomes" id="UP000326202"/>
    </source>
</evidence>
<accession>A0A5J6MM27</accession>
<name>A0A5J6MM27_9PROT</name>
<reference evidence="1 2" key="1">
    <citation type="submission" date="2019-08" db="EMBL/GenBank/DDBJ databases">
        <title>Hyperibacter terrae gen. nov., sp. nov. and Hyperibacter viscosus sp. nov., two new members in the family Rhodospirillaceae isolated from the rhizosphere of Hypericum perforatum.</title>
        <authorList>
            <person name="Noviana Z."/>
        </authorList>
    </citation>
    <scope>NUCLEOTIDE SEQUENCE [LARGE SCALE GENOMIC DNA]</scope>
    <source>
        <strain evidence="1 2">R5913</strain>
    </source>
</reference>
<dbReference type="AlphaFoldDB" id="A0A5J6MM27"/>
<dbReference type="KEGG" id="htq:FRZ44_38110"/>
<evidence type="ECO:0008006" key="3">
    <source>
        <dbReference type="Google" id="ProtNLM"/>
    </source>
</evidence>
<evidence type="ECO:0000313" key="1">
    <source>
        <dbReference type="EMBL" id="QEX18504.1"/>
    </source>
</evidence>
<keyword evidence="2" id="KW-1185">Reference proteome</keyword>
<gene>
    <name evidence="1" type="ORF">FRZ44_38110</name>
</gene>
<dbReference type="OrthoDB" id="5464931at2"/>